<reference evidence="5 6" key="1">
    <citation type="submission" date="2017-07" db="EMBL/GenBank/DDBJ databases">
        <title>The complete genome sequence of Bacillus mesonae strain H20-5, an efficient strain improving plant abiotic stress resistance.</title>
        <authorList>
            <person name="Kim S.Y."/>
            <person name="Song H."/>
            <person name="Sang M.K."/>
            <person name="Weon H.-Y."/>
            <person name="Song J."/>
        </authorList>
    </citation>
    <scope>NUCLEOTIDE SEQUENCE [LARGE SCALE GENOMIC DNA]</scope>
    <source>
        <strain evidence="5 6">H20-5</strain>
    </source>
</reference>
<evidence type="ECO:0000313" key="5">
    <source>
        <dbReference type="EMBL" id="AZU63057.1"/>
    </source>
</evidence>
<dbReference type="Proteomes" id="UP000282892">
    <property type="component" value="Chromosome"/>
</dbReference>
<dbReference type="AlphaFoldDB" id="A0A3T0I147"/>
<evidence type="ECO:0000259" key="4">
    <source>
        <dbReference type="PROSITE" id="PS51995"/>
    </source>
</evidence>
<dbReference type="Pfam" id="PF07737">
    <property type="entry name" value="ATLF"/>
    <property type="match status" value="1"/>
</dbReference>
<protein>
    <submittedName>
        <fullName evidence="5">Toxin</fullName>
    </submittedName>
</protein>
<dbReference type="KEGG" id="nmk:CHR53_18350"/>
<evidence type="ECO:0000256" key="3">
    <source>
        <dbReference type="SAM" id="SignalP"/>
    </source>
</evidence>
<dbReference type="EMBL" id="CP022572">
    <property type="protein sequence ID" value="AZU63057.1"/>
    <property type="molecule type" value="Genomic_DNA"/>
</dbReference>
<dbReference type="InterPro" id="IPR014781">
    <property type="entry name" value="Anthrax_toxin_lethal/edema_N/C"/>
</dbReference>
<name>A0A3T0I147_9BACI</name>
<evidence type="ECO:0000256" key="1">
    <source>
        <dbReference type="ARBA" id="ARBA00004613"/>
    </source>
</evidence>
<feature type="signal peptide" evidence="3">
    <location>
        <begin position="1"/>
        <end position="23"/>
    </location>
</feature>
<evidence type="ECO:0000313" key="6">
    <source>
        <dbReference type="Proteomes" id="UP000282892"/>
    </source>
</evidence>
<dbReference type="GO" id="GO:0008237">
    <property type="term" value="F:metallopeptidase activity"/>
    <property type="evidence" value="ECO:0007669"/>
    <property type="project" value="InterPro"/>
</dbReference>
<dbReference type="STRING" id="1193713.GCA_001636315_00506"/>
<dbReference type="Gene3D" id="3.40.390.10">
    <property type="entry name" value="Collagenase (Catalytic Domain)"/>
    <property type="match status" value="1"/>
</dbReference>
<keyword evidence="6" id="KW-1185">Reference proteome</keyword>
<dbReference type="SUPFAM" id="SSF55486">
    <property type="entry name" value="Metalloproteases ('zincins'), catalytic domain"/>
    <property type="match status" value="1"/>
</dbReference>
<dbReference type="InterPro" id="IPR047568">
    <property type="entry name" value="ATLF-like_dom"/>
</dbReference>
<organism evidence="5 6">
    <name type="scientific">Neobacillus mesonae</name>
    <dbReference type="NCBI Taxonomy" id="1193713"/>
    <lineage>
        <taxon>Bacteria</taxon>
        <taxon>Bacillati</taxon>
        <taxon>Bacillota</taxon>
        <taxon>Bacilli</taxon>
        <taxon>Bacillales</taxon>
        <taxon>Bacillaceae</taxon>
        <taxon>Neobacillus</taxon>
    </lineage>
</organism>
<dbReference type="PROSITE" id="PS51995">
    <property type="entry name" value="ATLF"/>
    <property type="match status" value="1"/>
</dbReference>
<feature type="domain" description="ATLF-like" evidence="4">
    <location>
        <begin position="48"/>
        <end position="232"/>
    </location>
</feature>
<dbReference type="RefSeq" id="WP_066384766.1">
    <property type="nucleotide sequence ID" value="NZ_CP022572.1"/>
</dbReference>
<comment type="subcellular location">
    <subcellularLocation>
        <location evidence="1">Secreted</location>
    </subcellularLocation>
</comment>
<keyword evidence="3" id="KW-0732">Signal</keyword>
<evidence type="ECO:0000256" key="2">
    <source>
        <dbReference type="ARBA" id="ARBA00022525"/>
    </source>
</evidence>
<dbReference type="CDD" id="cd20183">
    <property type="entry name" value="M34_PPEP"/>
    <property type="match status" value="1"/>
</dbReference>
<accession>A0A3T0I147</accession>
<proteinExistence type="predicted"/>
<dbReference type="OrthoDB" id="2615003at2"/>
<feature type="chain" id="PRO_5019146362" evidence="3">
    <location>
        <begin position="24"/>
        <end position="232"/>
    </location>
</feature>
<keyword evidence="2" id="KW-0964">Secreted</keyword>
<dbReference type="InterPro" id="IPR024079">
    <property type="entry name" value="MetalloPept_cat_dom_sf"/>
</dbReference>
<sequence>MRKWFITVVVASLFLLSMTTSRASNDGRKLVDFSVNTQLYQSLKKKSSQPLNDIIVLPKKNFDQEEAAKMINRIDSLPASLLNKIDDQGITLKLFTGKLTDNPTAKQLAGKIPRGYQTKITWDDVPGIGGGKVVLVKIGSSDKGKGHGSVNLELHEMAHSIDKFVLNNISQTKEFKHVMELEHDQLFPGNSYFLYPEEYFAESFAMYYLNNDTNQQLRKQAPKTFEIIKGLK</sequence>
<gene>
    <name evidence="5" type="ORF">CHR53_18350</name>
</gene>
<dbReference type="GO" id="GO:0005576">
    <property type="term" value="C:extracellular region"/>
    <property type="evidence" value="ECO:0007669"/>
    <property type="project" value="UniProtKB-SubCell"/>
</dbReference>